<gene>
    <name evidence="2" type="ORF">PoMZ_00057</name>
</gene>
<dbReference type="EMBL" id="CP034205">
    <property type="protein sequence ID" value="QBZ55164.1"/>
    <property type="molecule type" value="Genomic_DNA"/>
</dbReference>
<dbReference type="AlphaFoldDB" id="A0A4P7N592"/>
<protein>
    <submittedName>
        <fullName evidence="2">Uncharacterized protein</fullName>
    </submittedName>
</protein>
<proteinExistence type="predicted"/>
<name>A0A4P7N592_PYROR</name>
<organism evidence="2 3">
    <name type="scientific">Pyricularia oryzae</name>
    <name type="common">Rice blast fungus</name>
    <name type="synonym">Magnaporthe oryzae</name>
    <dbReference type="NCBI Taxonomy" id="318829"/>
    <lineage>
        <taxon>Eukaryota</taxon>
        <taxon>Fungi</taxon>
        <taxon>Dikarya</taxon>
        <taxon>Ascomycota</taxon>
        <taxon>Pezizomycotina</taxon>
        <taxon>Sordariomycetes</taxon>
        <taxon>Sordariomycetidae</taxon>
        <taxon>Magnaporthales</taxon>
        <taxon>Pyriculariaceae</taxon>
        <taxon>Pyricularia</taxon>
    </lineage>
</organism>
<evidence type="ECO:0000313" key="2">
    <source>
        <dbReference type="EMBL" id="QBZ55164.1"/>
    </source>
</evidence>
<dbReference type="Proteomes" id="UP000294847">
    <property type="component" value="Chromosome 2"/>
</dbReference>
<evidence type="ECO:0000256" key="1">
    <source>
        <dbReference type="SAM" id="MobiDB-lite"/>
    </source>
</evidence>
<evidence type="ECO:0000313" key="3">
    <source>
        <dbReference type="Proteomes" id="UP000294847"/>
    </source>
</evidence>
<sequence length="74" mass="8061">MPLRKAGSPTDLSDVAIGQEIKQQSKQIAWLTRKPPQGDCPTPHKAGKKRRTDGPAKEGAIVSWWSGKSLPKDV</sequence>
<reference evidence="2 3" key="1">
    <citation type="journal article" date="2019" name="Mol. Biol. Evol.">
        <title>Blast fungal genomes show frequent chromosomal changes, gene gains and losses, and effector gene turnover.</title>
        <authorList>
            <person name="Gomez Luciano L.B."/>
            <person name="Jason Tsai I."/>
            <person name="Chuma I."/>
            <person name="Tosa Y."/>
            <person name="Chen Y.H."/>
            <person name="Li J.Y."/>
            <person name="Li M.Y."/>
            <person name="Jade Lu M.Y."/>
            <person name="Nakayashiki H."/>
            <person name="Li W.H."/>
        </authorList>
    </citation>
    <scope>NUCLEOTIDE SEQUENCE [LARGE SCALE GENOMIC DNA]</scope>
    <source>
        <strain evidence="2">MZ5-1-6</strain>
    </source>
</reference>
<accession>A0A4P7N592</accession>
<feature type="region of interest" description="Disordered" evidence="1">
    <location>
        <begin position="23"/>
        <end position="60"/>
    </location>
</feature>